<dbReference type="SUPFAM" id="SSF51735">
    <property type="entry name" value="NAD(P)-binding Rossmann-fold domains"/>
    <property type="match status" value="1"/>
</dbReference>
<gene>
    <name evidence="2" type="ORF">METZ01_LOCUS300574</name>
</gene>
<dbReference type="FunFam" id="3.40.50.720:FF:000084">
    <property type="entry name" value="Short-chain dehydrogenase reductase"/>
    <property type="match status" value="1"/>
</dbReference>
<dbReference type="PRINTS" id="PR00081">
    <property type="entry name" value="GDHRDH"/>
</dbReference>
<dbReference type="GO" id="GO:0016616">
    <property type="term" value="F:oxidoreductase activity, acting on the CH-OH group of donors, NAD or NADP as acceptor"/>
    <property type="evidence" value="ECO:0007669"/>
    <property type="project" value="TreeGrafter"/>
</dbReference>
<evidence type="ECO:0000313" key="2">
    <source>
        <dbReference type="EMBL" id="SVC47720.1"/>
    </source>
</evidence>
<dbReference type="AlphaFoldDB" id="A0A382MGE8"/>
<dbReference type="NCBIfam" id="NF005559">
    <property type="entry name" value="PRK07231.1"/>
    <property type="match status" value="1"/>
</dbReference>
<organism evidence="2">
    <name type="scientific">marine metagenome</name>
    <dbReference type="NCBI Taxonomy" id="408172"/>
    <lineage>
        <taxon>unclassified sequences</taxon>
        <taxon>metagenomes</taxon>
        <taxon>ecological metagenomes</taxon>
    </lineage>
</organism>
<dbReference type="Gene3D" id="3.40.50.720">
    <property type="entry name" value="NAD(P)-binding Rossmann-like Domain"/>
    <property type="match status" value="1"/>
</dbReference>
<proteinExistence type="inferred from homology"/>
<dbReference type="Pfam" id="PF13561">
    <property type="entry name" value="adh_short_C2"/>
    <property type="match status" value="1"/>
</dbReference>
<protein>
    <submittedName>
        <fullName evidence="2">Uncharacterized protein</fullName>
    </submittedName>
</protein>
<dbReference type="InterPro" id="IPR020904">
    <property type="entry name" value="Sc_DH/Rdtase_CS"/>
</dbReference>
<accession>A0A382MGE8</accession>
<sequence length="259" mass="28444">MGNLSGKNIVISGANTGIGKTVALESAKEGANVILAVRNGKKTEYLKNKIKKIGRKAIVIEFDVTKKETIKSLVDESKKKFGKIHVFFNNAGVSTMNKVVNLSEAEWDFNLNVNLKGVFLSCQYQALFLIKQGYGKIINNASMAGKRGAPFLAHYAASKYGVIGFSKSLALELAPYGITVNCICPGFVKTDMQKREIEWEAKIRNISESKVKKEYIHMTPLGRLVEPKDVADTFTFLASDYSNFMTGQALNITGGIETN</sequence>
<dbReference type="PANTHER" id="PTHR42760:SF40">
    <property type="entry name" value="3-OXOACYL-[ACYL-CARRIER-PROTEIN] REDUCTASE, CHLOROPLASTIC"/>
    <property type="match status" value="1"/>
</dbReference>
<dbReference type="PRINTS" id="PR00080">
    <property type="entry name" value="SDRFAMILY"/>
</dbReference>
<dbReference type="InterPro" id="IPR036291">
    <property type="entry name" value="NAD(P)-bd_dom_sf"/>
</dbReference>
<comment type="similarity">
    <text evidence="1">Belongs to the short-chain dehydrogenases/reductases (SDR) family.</text>
</comment>
<dbReference type="PROSITE" id="PS00061">
    <property type="entry name" value="ADH_SHORT"/>
    <property type="match status" value="1"/>
</dbReference>
<dbReference type="PANTHER" id="PTHR42760">
    <property type="entry name" value="SHORT-CHAIN DEHYDROGENASES/REDUCTASES FAMILY MEMBER"/>
    <property type="match status" value="1"/>
</dbReference>
<dbReference type="GO" id="GO:0030497">
    <property type="term" value="P:fatty acid elongation"/>
    <property type="evidence" value="ECO:0007669"/>
    <property type="project" value="TreeGrafter"/>
</dbReference>
<dbReference type="EMBL" id="UINC01093354">
    <property type="protein sequence ID" value="SVC47720.1"/>
    <property type="molecule type" value="Genomic_DNA"/>
</dbReference>
<evidence type="ECO:0000256" key="1">
    <source>
        <dbReference type="ARBA" id="ARBA00006484"/>
    </source>
</evidence>
<dbReference type="CDD" id="cd05233">
    <property type="entry name" value="SDR_c"/>
    <property type="match status" value="1"/>
</dbReference>
<reference evidence="2" key="1">
    <citation type="submission" date="2018-05" db="EMBL/GenBank/DDBJ databases">
        <authorList>
            <person name="Lanie J.A."/>
            <person name="Ng W.-L."/>
            <person name="Kazmierczak K.M."/>
            <person name="Andrzejewski T.M."/>
            <person name="Davidsen T.M."/>
            <person name="Wayne K.J."/>
            <person name="Tettelin H."/>
            <person name="Glass J.I."/>
            <person name="Rusch D."/>
            <person name="Podicherti R."/>
            <person name="Tsui H.-C.T."/>
            <person name="Winkler M.E."/>
        </authorList>
    </citation>
    <scope>NUCLEOTIDE SEQUENCE</scope>
</reference>
<name>A0A382MGE8_9ZZZZ</name>
<dbReference type="InterPro" id="IPR002347">
    <property type="entry name" value="SDR_fam"/>
</dbReference>